<dbReference type="Proteomes" id="UP000032668">
    <property type="component" value="Unassembled WGS sequence"/>
</dbReference>
<keyword evidence="2" id="KW-1185">Reference proteome</keyword>
<dbReference type="InterPro" id="IPR017850">
    <property type="entry name" value="Alkaline_phosphatase_core_sf"/>
</dbReference>
<dbReference type="AlphaFoldDB" id="A0A0D6PLA6"/>
<dbReference type="EMBL" id="BANC01000165">
    <property type="protein sequence ID" value="GAN82151.1"/>
    <property type="molecule type" value="Genomic_DNA"/>
</dbReference>
<organism evidence="1 2">
    <name type="scientific">Acidocella aminolytica 101 = DSM 11237</name>
    <dbReference type="NCBI Taxonomy" id="1120923"/>
    <lineage>
        <taxon>Bacteria</taxon>
        <taxon>Pseudomonadati</taxon>
        <taxon>Pseudomonadota</taxon>
        <taxon>Alphaproteobacteria</taxon>
        <taxon>Acetobacterales</taxon>
        <taxon>Acidocellaceae</taxon>
        <taxon>Acidocella</taxon>
    </lineage>
</organism>
<reference evidence="1 2" key="1">
    <citation type="submission" date="2012-11" db="EMBL/GenBank/DDBJ databases">
        <title>Whole genome sequence of Acidocella aminolytica 101 = DSM 11237.</title>
        <authorList>
            <person name="Azuma Y."/>
            <person name="Higashiura N."/>
            <person name="Hirakawa H."/>
            <person name="Matsushita K."/>
        </authorList>
    </citation>
    <scope>NUCLEOTIDE SEQUENCE [LARGE SCALE GENOMIC DNA]</scope>
    <source>
        <strain evidence="2">101 / DSM 11237</strain>
    </source>
</reference>
<evidence type="ECO:0000313" key="1">
    <source>
        <dbReference type="EMBL" id="GAN82151.1"/>
    </source>
</evidence>
<protein>
    <submittedName>
        <fullName evidence="1">Phospholipase C</fullName>
    </submittedName>
</protein>
<name>A0A0D6PLA6_9PROT</name>
<proteinExistence type="predicted"/>
<comment type="caution">
    <text evidence="1">The sequence shown here is derived from an EMBL/GenBank/DDBJ whole genome shotgun (WGS) entry which is preliminary data.</text>
</comment>
<dbReference type="STRING" id="1120923.SAMN02746095_03944"/>
<gene>
    <name evidence="1" type="ORF">Aam_168_003</name>
</gene>
<sequence length="148" mass="15336">MPAVIVSPYVSVGQIIRPDGLIPFDHTSIFRTLQDVFGLHNGPLTPRTASAPSLVDYLSDVPVNPGPVSISVTPPIPGNDELANAAQLPPNGLQAALGKAASRLPTSGADPATHIKRLQQAISALPEHKTAGDAGSDAAIHMRAFLGR</sequence>
<evidence type="ECO:0000313" key="2">
    <source>
        <dbReference type="Proteomes" id="UP000032668"/>
    </source>
</evidence>
<dbReference type="Gene3D" id="3.40.720.10">
    <property type="entry name" value="Alkaline Phosphatase, subunit A"/>
    <property type="match status" value="1"/>
</dbReference>
<accession>A0A0D6PLA6</accession>